<evidence type="ECO:0000313" key="1">
    <source>
        <dbReference type="EMBL" id="HIU14219.1"/>
    </source>
</evidence>
<organism evidence="1 2">
    <name type="scientific">Candidatus Fimiplasma intestinipullorum</name>
    <dbReference type="NCBI Taxonomy" id="2840825"/>
    <lineage>
        <taxon>Bacteria</taxon>
        <taxon>Bacillati</taxon>
        <taxon>Bacillota</taxon>
        <taxon>Clostridia</taxon>
        <taxon>Eubacteriales</taxon>
        <taxon>Candidatus Fimiplasma</taxon>
    </lineage>
</organism>
<dbReference type="Proteomes" id="UP000824175">
    <property type="component" value="Unassembled WGS sequence"/>
</dbReference>
<evidence type="ECO:0000313" key="2">
    <source>
        <dbReference type="Proteomes" id="UP000824175"/>
    </source>
</evidence>
<gene>
    <name evidence="1" type="ORF">IAD15_09145</name>
</gene>
<protein>
    <submittedName>
        <fullName evidence="1">Uncharacterized protein</fullName>
    </submittedName>
</protein>
<reference evidence="1" key="2">
    <citation type="journal article" date="2021" name="PeerJ">
        <title>Extensive microbial diversity within the chicken gut microbiome revealed by metagenomics and culture.</title>
        <authorList>
            <person name="Gilroy R."/>
            <person name="Ravi A."/>
            <person name="Getino M."/>
            <person name="Pursley I."/>
            <person name="Horton D.L."/>
            <person name="Alikhan N.F."/>
            <person name="Baker D."/>
            <person name="Gharbi K."/>
            <person name="Hall N."/>
            <person name="Watson M."/>
            <person name="Adriaenssens E.M."/>
            <person name="Foster-Nyarko E."/>
            <person name="Jarju S."/>
            <person name="Secka A."/>
            <person name="Antonio M."/>
            <person name="Oren A."/>
            <person name="Chaudhuri R.R."/>
            <person name="La Ragione R."/>
            <person name="Hildebrand F."/>
            <person name="Pallen M.J."/>
        </authorList>
    </citation>
    <scope>NUCLEOTIDE SEQUENCE</scope>
    <source>
        <strain evidence="1">CHK195-11698</strain>
    </source>
</reference>
<reference evidence="1" key="1">
    <citation type="submission" date="2020-10" db="EMBL/GenBank/DDBJ databases">
        <authorList>
            <person name="Gilroy R."/>
        </authorList>
    </citation>
    <scope>NUCLEOTIDE SEQUENCE</scope>
    <source>
        <strain evidence="1">CHK195-11698</strain>
    </source>
</reference>
<dbReference type="EMBL" id="DVMJ01000078">
    <property type="protein sequence ID" value="HIU14219.1"/>
    <property type="molecule type" value="Genomic_DNA"/>
</dbReference>
<dbReference type="AlphaFoldDB" id="A0A9D1HRL6"/>
<proteinExistence type="predicted"/>
<name>A0A9D1HRL6_9FIRM</name>
<accession>A0A9D1HRL6</accession>
<sequence length="85" mass="9884">MIAQSQFDKDVVLGHEGAMHLSAELPEIENDATFTHFNLYSASTLSRMTKRELVEYIHMIYHNWSVENACRVRLGQIINEMESER</sequence>
<comment type="caution">
    <text evidence="1">The sequence shown here is derived from an EMBL/GenBank/DDBJ whole genome shotgun (WGS) entry which is preliminary data.</text>
</comment>